<evidence type="ECO:0000259" key="5">
    <source>
        <dbReference type="PROSITE" id="PS51296"/>
    </source>
</evidence>
<organism evidence="6 7">
    <name type="scientific">Streptomyces tuirus</name>
    <dbReference type="NCBI Taxonomy" id="68278"/>
    <lineage>
        <taxon>Bacteria</taxon>
        <taxon>Bacillati</taxon>
        <taxon>Actinomycetota</taxon>
        <taxon>Actinomycetes</taxon>
        <taxon>Kitasatosporales</taxon>
        <taxon>Streptomycetaceae</taxon>
        <taxon>Streptomyces</taxon>
    </lineage>
</organism>
<dbReference type="Gene3D" id="2.102.10.10">
    <property type="entry name" value="Rieske [2Fe-2S] iron-sulphur domain"/>
    <property type="match status" value="1"/>
</dbReference>
<dbReference type="GO" id="GO:0046872">
    <property type="term" value="F:metal ion binding"/>
    <property type="evidence" value="ECO:0007669"/>
    <property type="project" value="UniProtKB-KW"/>
</dbReference>
<dbReference type="InterPro" id="IPR017941">
    <property type="entry name" value="Rieske_2Fe-2S"/>
</dbReference>
<dbReference type="InterPro" id="IPR036922">
    <property type="entry name" value="Rieske_2Fe-2S_sf"/>
</dbReference>
<name>A0A941FCW1_9ACTN</name>
<evidence type="ECO:0000313" key="7">
    <source>
        <dbReference type="Proteomes" id="UP000682308"/>
    </source>
</evidence>
<dbReference type="GO" id="GO:0008695">
    <property type="term" value="F:3-phenylpropionate dioxygenase activity"/>
    <property type="evidence" value="ECO:0007669"/>
    <property type="project" value="UniProtKB-EC"/>
</dbReference>
<dbReference type="PROSITE" id="PS51296">
    <property type="entry name" value="RIESKE"/>
    <property type="match status" value="1"/>
</dbReference>
<gene>
    <name evidence="6" type="ORF">KEF29_17205</name>
</gene>
<sequence length="109" mass="11743">MTETVTTWTRVCSTDDVPDAEGRRFEVSGHTLAVFNVDGEYFASDDMCSHGESSLSEGYVEPDCAVECIAHMARFSLRTGEVLAPPATTPIKVYPVRVDGADVLVGLDA</sequence>
<proteinExistence type="predicted"/>
<evidence type="ECO:0000256" key="1">
    <source>
        <dbReference type="ARBA" id="ARBA00022714"/>
    </source>
</evidence>
<keyword evidence="3" id="KW-0408">Iron</keyword>
<keyword evidence="6" id="KW-0223">Dioxygenase</keyword>
<dbReference type="SUPFAM" id="SSF50022">
    <property type="entry name" value="ISP domain"/>
    <property type="match status" value="1"/>
</dbReference>
<dbReference type="EC" id="1.14.12.19" evidence="6"/>
<keyword evidence="4" id="KW-0411">Iron-sulfur</keyword>
<evidence type="ECO:0000256" key="2">
    <source>
        <dbReference type="ARBA" id="ARBA00022723"/>
    </source>
</evidence>
<feature type="domain" description="Rieske" evidence="5">
    <location>
        <begin position="8"/>
        <end position="105"/>
    </location>
</feature>
<dbReference type="GO" id="GO:0004497">
    <property type="term" value="F:monooxygenase activity"/>
    <property type="evidence" value="ECO:0007669"/>
    <property type="project" value="UniProtKB-ARBA"/>
</dbReference>
<dbReference type="Pfam" id="PF00355">
    <property type="entry name" value="Rieske"/>
    <property type="match status" value="1"/>
</dbReference>
<dbReference type="PANTHER" id="PTHR21496">
    <property type="entry name" value="FERREDOXIN-RELATED"/>
    <property type="match status" value="1"/>
</dbReference>
<evidence type="ECO:0000313" key="6">
    <source>
        <dbReference type="EMBL" id="MBR8640489.1"/>
    </source>
</evidence>
<dbReference type="CDD" id="cd03528">
    <property type="entry name" value="Rieske_RO_ferredoxin"/>
    <property type="match status" value="1"/>
</dbReference>
<evidence type="ECO:0000256" key="3">
    <source>
        <dbReference type="ARBA" id="ARBA00023004"/>
    </source>
</evidence>
<dbReference type="NCBIfam" id="NF007422">
    <property type="entry name" value="PRK09965.1"/>
    <property type="match status" value="1"/>
</dbReference>
<dbReference type="GO" id="GO:0051537">
    <property type="term" value="F:2 iron, 2 sulfur cluster binding"/>
    <property type="evidence" value="ECO:0007669"/>
    <property type="project" value="UniProtKB-KW"/>
</dbReference>
<dbReference type="EMBL" id="JAGTPG010000002">
    <property type="protein sequence ID" value="MBR8640489.1"/>
    <property type="molecule type" value="Genomic_DNA"/>
</dbReference>
<accession>A0A941FCW1</accession>
<keyword evidence="6" id="KW-0560">Oxidoreductase</keyword>
<reference evidence="6 7" key="1">
    <citation type="submission" date="2021-04" db="EMBL/GenBank/DDBJ databases">
        <title>Characterization of the biosynthetic gene cluster of new lipopeptides with antitumor activity in the genome of the marine Streptomyces PHM034.</title>
        <authorList>
            <person name="Ceniceros A."/>
            <person name="Canedo L."/>
            <person name="Mendez C."/>
            <person name="Olano C."/>
            <person name="Schleissner C."/>
            <person name="Cuevas C."/>
            <person name="De La Calle F."/>
            <person name="Salas J.A."/>
        </authorList>
    </citation>
    <scope>NUCLEOTIDE SEQUENCE [LARGE SCALE GENOMIC DNA]</scope>
    <source>
        <strain evidence="6 7">PHM034</strain>
    </source>
</reference>
<comment type="caution">
    <text evidence="6">The sequence shown here is derived from an EMBL/GenBank/DDBJ whole genome shotgun (WGS) entry which is preliminary data.</text>
</comment>
<dbReference type="PANTHER" id="PTHR21496:SF23">
    <property type="entry name" value="3-PHENYLPROPIONATE_CINNAMIC ACID DIOXYGENASE FERREDOXIN SUBUNIT"/>
    <property type="match status" value="1"/>
</dbReference>
<dbReference type="AlphaFoldDB" id="A0A941FCW1"/>
<dbReference type="Proteomes" id="UP000682308">
    <property type="component" value="Unassembled WGS sequence"/>
</dbReference>
<protein>
    <submittedName>
        <fullName evidence="6">Bifunctional 3-phenylpropionate/cinnamic acid dioxygenase ferredoxin subunit</fullName>
        <ecNumber evidence="6">1.14.12.19</ecNumber>
    </submittedName>
</protein>
<evidence type="ECO:0000256" key="4">
    <source>
        <dbReference type="ARBA" id="ARBA00023014"/>
    </source>
</evidence>
<keyword evidence="7" id="KW-1185">Reference proteome</keyword>
<keyword evidence="1" id="KW-0001">2Fe-2S</keyword>
<keyword evidence="2" id="KW-0479">Metal-binding</keyword>